<evidence type="ECO:0000313" key="3">
    <source>
        <dbReference type="Proteomes" id="UP001215712"/>
    </source>
</evidence>
<reference evidence="2" key="1">
    <citation type="journal article" date="2023" name="IMA Fungus">
        <title>Comparative genomic study of the Penicillium genus elucidates a diverse pangenome and 15 lateral gene transfer events.</title>
        <authorList>
            <person name="Petersen C."/>
            <person name="Sorensen T."/>
            <person name="Nielsen M.R."/>
            <person name="Sondergaard T.E."/>
            <person name="Sorensen J.L."/>
            <person name="Fitzpatrick D.A."/>
            <person name="Frisvad J.C."/>
            <person name="Nielsen K.L."/>
        </authorList>
    </citation>
    <scope>NUCLEOTIDE SEQUENCE</scope>
    <source>
        <strain evidence="2">IBT 17514</strain>
    </source>
</reference>
<dbReference type="InterPro" id="IPR019183">
    <property type="entry name" value="NAA25_NatB_aux_su"/>
</dbReference>
<dbReference type="PANTHER" id="PTHR22767">
    <property type="entry name" value="N-TERMINAL ACETYLTRANSFERASE-RELATED"/>
    <property type="match status" value="1"/>
</dbReference>
<proteinExistence type="inferred from homology"/>
<comment type="similarity">
    <text evidence="1">Belongs to the MDM20/NAA25 family.</text>
</comment>
<dbReference type="Pfam" id="PF09797">
    <property type="entry name" value="NatB_MDM20"/>
    <property type="match status" value="1"/>
</dbReference>
<protein>
    <submittedName>
        <fullName evidence="2">Uncharacterized protein</fullName>
    </submittedName>
</protein>
<accession>A0AAD6H9U1</accession>
<keyword evidence="3" id="KW-1185">Reference proteome</keyword>
<sequence>MAPANDATFLRRNNQVQDAIDGQNFKQALTLIEKRVKKGEDTRFLKASQSPAWKANIYTLMADEAHRERGRKETLDICKAEPPTVDLDTLDLLFRTLNKMEGQAETKSLLWEKAVKAKPQDEELQMRWFTFAYEDEDWKSAQKASMNLQKNFSRERKYYFWAIFCTYLLSVDSKSSEMERKLFGTLAYRMVSKAVEDVPADLTKSSAPPRAIQNSEELLLLIKIFESQGRSAEIVKILNSQNVGISSPICQNDAHFKSLMAHHLGEANLWEEAIAFVKETYKIDENGHKDPHDNFVIWEVLIKAVKNYETPGAGADARKFVESHIEIDPKSRNAGLARLDLISIAIEKGEMTMQEDLIPACQQYIEQHRHKLYMFNDLRRVLGGDKNAMESSLQFLSKNLGEGEKALVPTINALKLDFCLNISAAEKPSKQTIDDFVVRCMNLYESHASEKRTEKTETTDDGKPAIIESQPRDDLCILAAMAIGQESKEEPINDHLACLRATAVLERLLIDSPHNYQALLMIVRFYLLFGAGSLAMGAFNKLSVKQMQYESVAHNFFTRLATIHPHSTPPVEGLERKEFDPQAALIQGLNFYRNADLTTMRYRSRGLDEGSYINVAELIELRKRLSNSICRRMYALDARRAQRLVGGDPLVRFDEIARSKAPTVDQRAYDAFMNCEFPGEDDFETFIRPGPLPKENWIATARITDQLFGVLKDIAIQRPLTQETDLPDLGALTLSEAIDLTEDEQENRKIHTELIKVATFMAGSKNTTAEQVDKALAKVEEFLNKMKTQFSLDESQISPFFPGKVIHLRDKTPVAPIWGYFHGIFTLLETLKALSLLVASASRKGSKTTKLPKERMENLAALVPELFELIRFNTRTMKQRLSTPGLLTTLMDITVQGHQDAPHTPELQDVFESVLGESELELFCAALMESWEEALDGVLSVKL</sequence>
<dbReference type="PANTHER" id="PTHR22767:SF3">
    <property type="entry name" value="N-ALPHA-ACETYLTRANSFERASE 25, NATB AUXILIARY SUBUNIT"/>
    <property type="match status" value="1"/>
</dbReference>
<dbReference type="GO" id="GO:0031416">
    <property type="term" value="C:NatB complex"/>
    <property type="evidence" value="ECO:0007669"/>
    <property type="project" value="TreeGrafter"/>
</dbReference>
<organism evidence="2 3">
    <name type="scientific">Penicillium malachiteum</name>
    <dbReference type="NCBI Taxonomy" id="1324776"/>
    <lineage>
        <taxon>Eukaryota</taxon>
        <taxon>Fungi</taxon>
        <taxon>Dikarya</taxon>
        <taxon>Ascomycota</taxon>
        <taxon>Pezizomycotina</taxon>
        <taxon>Eurotiomycetes</taxon>
        <taxon>Eurotiomycetidae</taxon>
        <taxon>Eurotiales</taxon>
        <taxon>Aspergillaceae</taxon>
        <taxon>Penicillium</taxon>
    </lineage>
</organism>
<gene>
    <name evidence="2" type="ORF">N7493_012072</name>
</gene>
<evidence type="ECO:0000256" key="1">
    <source>
        <dbReference type="ARBA" id="ARBA00006298"/>
    </source>
</evidence>
<reference evidence="2" key="2">
    <citation type="submission" date="2023-01" db="EMBL/GenBank/DDBJ databases">
        <authorList>
            <person name="Petersen C."/>
        </authorList>
    </citation>
    <scope>NUCLEOTIDE SEQUENCE</scope>
    <source>
        <strain evidence="2">IBT 17514</strain>
    </source>
</reference>
<evidence type="ECO:0000313" key="2">
    <source>
        <dbReference type="EMBL" id="KAJ5699164.1"/>
    </source>
</evidence>
<dbReference type="Proteomes" id="UP001215712">
    <property type="component" value="Unassembled WGS sequence"/>
</dbReference>
<comment type="caution">
    <text evidence="2">The sequence shown here is derived from an EMBL/GenBank/DDBJ whole genome shotgun (WGS) entry which is preliminary data.</text>
</comment>
<dbReference type="EMBL" id="JAQJAN010000025">
    <property type="protein sequence ID" value="KAJ5699164.1"/>
    <property type="molecule type" value="Genomic_DNA"/>
</dbReference>
<name>A0AAD6H9U1_9EURO</name>
<dbReference type="AlphaFoldDB" id="A0AAD6H9U1"/>